<dbReference type="InterPro" id="IPR017452">
    <property type="entry name" value="GPCR_Rhodpsn_7TM"/>
</dbReference>
<feature type="compositionally biased region" description="Polar residues" evidence="11">
    <location>
        <begin position="178"/>
        <end position="187"/>
    </location>
</feature>
<comment type="similarity">
    <text evidence="2">Belongs to the G-protein coupled receptor 1 family.</text>
</comment>
<evidence type="ECO:0000256" key="7">
    <source>
        <dbReference type="ARBA" id="ARBA00023136"/>
    </source>
</evidence>
<keyword evidence="10" id="KW-0807">Transducer</keyword>
<dbReference type="Gene3D" id="1.20.1070.10">
    <property type="entry name" value="Rhodopsin 7-helix transmembrane proteins"/>
    <property type="match status" value="1"/>
</dbReference>
<evidence type="ECO:0000256" key="5">
    <source>
        <dbReference type="ARBA" id="ARBA00022989"/>
    </source>
</evidence>
<dbReference type="PANTHER" id="PTHR24246">
    <property type="entry name" value="OLFACTORY RECEPTOR AND ADENOSINE RECEPTOR"/>
    <property type="match status" value="1"/>
</dbReference>
<dbReference type="InterPro" id="IPR000276">
    <property type="entry name" value="GPCR_Rhodpsn"/>
</dbReference>
<dbReference type="Proteomes" id="UP000792457">
    <property type="component" value="Unassembled WGS sequence"/>
</dbReference>
<dbReference type="PRINTS" id="PR00237">
    <property type="entry name" value="GPCRRHODOPSN"/>
</dbReference>
<evidence type="ECO:0000256" key="8">
    <source>
        <dbReference type="ARBA" id="ARBA00023170"/>
    </source>
</evidence>
<reference evidence="14" key="1">
    <citation type="submission" date="2013-04" db="EMBL/GenBank/DDBJ databases">
        <authorList>
            <person name="Qu J."/>
            <person name="Murali S.C."/>
            <person name="Bandaranaike D."/>
            <person name="Bellair M."/>
            <person name="Blankenburg K."/>
            <person name="Chao H."/>
            <person name="Dinh H."/>
            <person name="Doddapaneni H."/>
            <person name="Downs B."/>
            <person name="Dugan-Rocha S."/>
            <person name="Elkadiri S."/>
            <person name="Gnanaolivu R.D."/>
            <person name="Hernandez B."/>
            <person name="Javaid M."/>
            <person name="Jayaseelan J.C."/>
            <person name="Lee S."/>
            <person name="Li M."/>
            <person name="Ming W."/>
            <person name="Munidasa M."/>
            <person name="Muniz J."/>
            <person name="Nguyen L."/>
            <person name="Ongeri F."/>
            <person name="Osuji N."/>
            <person name="Pu L.-L."/>
            <person name="Puazo M."/>
            <person name="Qu C."/>
            <person name="Quiroz J."/>
            <person name="Raj R."/>
            <person name="Weissenberger G."/>
            <person name="Xin Y."/>
            <person name="Zou X."/>
            <person name="Han Y."/>
            <person name="Richards S."/>
            <person name="Worley K."/>
            <person name="Muzny D."/>
            <person name="Gibbs R."/>
        </authorList>
    </citation>
    <scope>NUCLEOTIDE SEQUENCE</scope>
    <source>
        <strain evidence="14">Sampled in the wild</strain>
    </source>
</reference>
<evidence type="ECO:0000256" key="9">
    <source>
        <dbReference type="ARBA" id="ARBA00023180"/>
    </source>
</evidence>
<evidence type="ECO:0000256" key="10">
    <source>
        <dbReference type="ARBA" id="ARBA00023224"/>
    </source>
</evidence>
<evidence type="ECO:0000256" key="2">
    <source>
        <dbReference type="ARBA" id="ARBA00010663"/>
    </source>
</evidence>
<feature type="transmembrane region" description="Helical" evidence="12">
    <location>
        <begin position="29"/>
        <end position="46"/>
    </location>
</feature>
<evidence type="ECO:0000256" key="6">
    <source>
        <dbReference type="ARBA" id="ARBA00023040"/>
    </source>
</evidence>
<proteinExistence type="inferred from homology"/>
<feature type="region of interest" description="Disordered" evidence="11">
    <location>
        <begin position="177"/>
        <end position="200"/>
    </location>
</feature>
<evidence type="ECO:0000313" key="14">
    <source>
        <dbReference type="EMBL" id="KAG8222641.1"/>
    </source>
</evidence>
<keyword evidence="7 12" id="KW-0472">Membrane</keyword>
<keyword evidence="9" id="KW-0325">Glycoprotein</keyword>
<dbReference type="PROSITE" id="PS50262">
    <property type="entry name" value="G_PROTEIN_RECEP_F1_2"/>
    <property type="match status" value="1"/>
</dbReference>
<comment type="caution">
    <text evidence="14">The sequence shown here is derived from an EMBL/GenBank/DDBJ whole genome shotgun (WGS) entry which is preliminary data.</text>
</comment>
<organism evidence="14 15">
    <name type="scientific">Ladona fulva</name>
    <name type="common">Scarce chaser dragonfly</name>
    <name type="synonym">Libellula fulva</name>
    <dbReference type="NCBI Taxonomy" id="123851"/>
    <lineage>
        <taxon>Eukaryota</taxon>
        <taxon>Metazoa</taxon>
        <taxon>Ecdysozoa</taxon>
        <taxon>Arthropoda</taxon>
        <taxon>Hexapoda</taxon>
        <taxon>Insecta</taxon>
        <taxon>Pterygota</taxon>
        <taxon>Palaeoptera</taxon>
        <taxon>Odonata</taxon>
        <taxon>Epiprocta</taxon>
        <taxon>Anisoptera</taxon>
        <taxon>Libelluloidea</taxon>
        <taxon>Libellulidae</taxon>
        <taxon>Ladona</taxon>
    </lineage>
</organism>
<gene>
    <name evidence="14" type="ORF">J437_LFUL011917</name>
</gene>
<dbReference type="GO" id="GO:0001973">
    <property type="term" value="P:G protein-coupled adenosine receptor signaling pathway"/>
    <property type="evidence" value="ECO:0007669"/>
    <property type="project" value="TreeGrafter"/>
</dbReference>
<evidence type="ECO:0000256" key="3">
    <source>
        <dbReference type="ARBA" id="ARBA00022475"/>
    </source>
</evidence>
<evidence type="ECO:0000256" key="12">
    <source>
        <dbReference type="SAM" id="Phobius"/>
    </source>
</evidence>
<dbReference type="EMBL" id="KZ308138">
    <property type="protein sequence ID" value="KAG8222641.1"/>
    <property type="molecule type" value="Genomic_DNA"/>
</dbReference>
<sequence>MNEGRRGKGTMLRLLGATQRREVKATQNLAILVLLFVVCWIPLYTINCVKAFCPDCPVEGALTLFCVVLSHFNSAVNPILYAYHLKDYRAALRGIFHCNRNRGSQNKEIPHIRKPEPPSSQNVTDQAESKTNVSQKFLKILPQETMTFSSTVSSSSRDLAEYPEVLSPEALMSALEMTVTNSANDNSIPGGGADEVRDSE</sequence>
<dbReference type="SUPFAM" id="SSF81321">
    <property type="entry name" value="Family A G protein-coupled receptor-like"/>
    <property type="match status" value="1"/>
</dbReference>
<feature type="domain" description="G-protein coupled receptors family 1 profile" evidence="13">
    <location>
        <begin position="1"/>
        <end position="81"/>
    </location>
</feature>
<dbReference type="AlphaFoldDB" id="A0A8K0JUH7"/>
<evidence type="ECO:0000259" key="13">
    <source>
        <dbReference type="PROSITE" id="PS50262"/>
    </source>
</evidence>
<keyword evidence="5 12" id="KW-1133">Transmembrane helix</keyword>
<comment type="subcellular location">
    <subcellularLocation>
        <location evidence="1">Cell membrane</location>
        <topology evidence="1">Multi-pass membrane protein</topology>
    </subcellularLocation>
</comment>
<dbReference type="Pfam" id="PF00001">
    <property type="entry name" value="7tm_1"/>
    <property type="match status" value="1"/>
</dbReference>
<evidence type="ECO:0000313" key="15">
    <source>
        <dbReference type="Proteomes" id="UP000792457"/>
    </source>
</evidence>
<dbReference type="GO" id="GO:0004930">
    <property type="term" value="F:G protein-coupled receptor activity"/>
    <property type="evidence" value="ECO:0007669"/>
    <property type="project" value="UniProtKB-KW"/>
</dbReference>
<keyword evidence="4 12" id="KW-0812">Transmembrane</keyword>
<dbReference type="GO" id="GO:0007189">
    <property type="term" value="P:adenylate cyclase-activating G protein-coupled receptor signaling pathway"/>
    <property type="evidence" value="ECO:0007669"/>
    <property type="project" value="TreeGrafter"/>
</dbReference>
<protein>
    <recommendedName>
        <fullName evidence="13">G-protein coupled receptors family 1 profile domain-containing protein</fullName>
    </recommendedName>
</protein>
<evidence type="ECO:0000256" key="11">
    <source>
        <dbReference type="SAM" id="MobiDB-lite"/>
    </source>
</evidence>
<name>A0A8K0JUH7_LADFU</name>
<dbReference type="GO" id="GO:0005886">
    <property type="term" value="C:plasma membrane"/>
    <property type="evidence" value="ECO:0007669"/>
    <property type="project" value="UniProtKB-SubCell"/>
</dbReference>
<reference evidence="14" key="2">
    <citation type="submission" date="2017-10" db="EMBL/GenBank/DDBJ databases">
        <title>Ladona fulva Genome sequencing and assembly.</title>
        <authorList>
            <person name="Murali S."/>
            <person name="Richards S."/>
            <person name="Bandaranaike D."/>
            <person name="Bellair M."/>
            <person name="Blankenburg K."/>
            <person name="Chao H."/>
            <person name="Dinh H."/>
            <person name="Doddapaneni H."/>
            <person name="Dugan-Rocha S."/>
            <person name="Elkadiri S."/>
            <person name="Gnanaolivu R."/>
            <person name="Hernandez B."/>
            <person name="Skinner E."/>
            <person name="Javaid M."/>
            <person name="Lee S."/>
            <person name="Li M."/>
            <person name="Ming W."/>
            <person name="Munidasa M."/>
            <person name="Muniz J."/>
            <person name="Nguyen L."/>
            <person name="Hughes D."/>
            <person name="Osuji N."/>
            <person name="Pu L.-L."/>
            <person name="Puazo M."/>
            <person name="Qu C."/>
            <person name="Quiroz J."/>
            <person name="Raj R."/>
            <person name="Weissenberger G."/>
            <person name="Xin Y."/>
            <person name="Zou X."/>
            <person name="Han Y."/>
            <person name="Worley K."/>
            <person name="Muzny D."/>
            <person name="Gibbs R."/>
        </authorList>
    </citation>
    <scope>NUCLEOTIDE SEQUENCE</scope>
    <source>
        <strain evidence="14">Sampled in the wild</strain>
    </source>
</reference>
<evidence type="ECO:0000256" key="1">
    <source>
        <dbReference type="ARBA" id="ARBA00004651"/>
    </source>
</evidence>
<keyword evidence="3" id="KW-1003">Cell membrane</keyword>
<evidence type="ECO:0000256" key="4">
    <source>
        <dbReference type="ARBA" id="ARBA00022692"/>
    </source>
</evidence>
<accession>A0A8K0JUH7</accession>
<dbReference type="PANTHER" id="PTHR24246:SF27">
    <property type="entry name" value="ADENOSINE RECEPTOR, ISOFORM A"/>
    <property type="match status" value="1"/>
</dbReference>
<feature type="compositionally biased region" description="Polar residues" evidence="11">
    <location>
        <begin position="119"/>
        <end position="128"/>
    </location>
</feature>
<keyword evidence="15" id="KW-1185">Reference proteome</keyword>
<keyword evidence="6" id="KW-0297">G-protein coupled receptor</keyword>
<keyword evidence="8" id="KW-0675">Receptor</keyword>
<feature type="region of interest" description="Disordered" evidence="11">
    <location>
        <begin position="103"/>
        <end position="128"/>
    </location>
</feature>
<dbReference type="OrthoDB" id="284782at2759"/>